<proteinExistence type="predicted"/>
<dbReference type="PANTHER" id="PTHR47804">
    <property type="entry name" value="60S RIBOSOMAL PROTEIN L19"/>
    <property type="match status" value="1"/>
</dbReference>
<dbReference type="InterPro" id="IPR052430">
    <property type="entry name" value="IVT-Associated"/>
</dbReference>
<accession>A0A5C3NEK7</accession>
<evidence type="ECO:0000313" key="10">
    <source>
        <dbReference type="Proteomes" id="UP000305948"/>
    </source>
</evidence>
<keyword evidence="4 7" id="KW-0472">Membrane</keyword>
<dbReference type="STRING" id="5364.A0A5C3NEK7"/>
<reference evidence="9 10" key="1">
    <citation type="journal article" date="2019" name="Nat. Ecol. Evol.">
        <title>Megaphylogeny resolves global patterns of mushroom evolution.</title>
        <authorList>
            <person name="Varga T."/>
            <person name="Krizsan K."/>
            <person name="Foldi C."/>
            <person name="Dima B."/>
            <person name="Sanchez-Garcia M."/>
            <person name="Sanchez-Ramirez S."/>
            <person name="Szollosi G.J."/>
            <person name="Szarkandi J.G."/>
            <person name="Papp V."/>
            <person name="Albert L."/>
            <person name="Andreopoulos W."/>
            <person name="Angelini C."/>
            <person name="Antonin V."/>
            <person name="Barry K.W."/>
            <person name="Bougher N.L."/>
            <person name="Buchanan P."/>
            <person name="Buyck B."/>
            <person name="Bense V."/>
            <person name="Catcheside P."/>
            <person name="Chovatia M."/>
            <person name="Cooper J."/>
            <person name="Damon W."/>
            <person name="Desjardin D."/>
            <person name="Finy P."/>
            <person name="Geml J."/>
            <person name="Haridas S."/>
            <person name="Hughes K."/>
            <person name="Justo A."/>
            <person name="Karasinski D."/>
            <person name="Kautmanova I."/>
            <person name="Kiss B."/>
            <person name="Kocsube S."/>
            <person name="Kotiranta H."/>
            <person name="LaButti K.M."/>
            <person name="Lechner B.E."/>
            <person name="Liimatainen K."/>
            <person name="Lipzen A."/>
            <person name="Lukacs Z."/>
            <person name="Mihaltcheva S."/>
            <person name="Morgado L.N."/>
            <person name="Niskanen T."/>
            <person name="Noordeloos M.E."/>
            <person name="Ohm R.A."/>
            <person name="Ortiz-Santana B."/>
            <person name="Ovrebo C."/>
            <person name="Racz N."/>
            <person name="Riley R."/>
            <person name="Savchenko A."/>
            <person name="Shiryaev A."/>
            <person name="Soop K."/>
            <person name="Spirin V."/>
            <person name="Szebenyi C."/>
            <person name="Tomsovsky M."/>
            <person name="Tulloss R.E."/>
            <person name="Uehling J."/>
            <person name="Grigoriev I.V."/>
            <person name="Vagvolgyi C."/>
            <person name="Papp T."/>
            <person name="Martin F.M."/>
            <person name="Miettinen O."/>
            <person name="Hibbett D.S."/>
            <person name="Nagy L.G."/>
        </authorList>
    </citation>
    <scope>NUCLEOTIDE SEQUENCE [LARGE SCALE GENOMIC DNA]</scope>
    <source>
        <strain evidence="9 10">OMC1185</strain>
    </source>
</reference>
<evidence type="ECO:0000256" key="2">
    <source>
        <dbReference type="ARBA" id="ARBA00022692"/>
    </source>
</evidence>
<comment type="subcellular location">
    <subcellularLocation>
        <location evidence="1">Membrane</location>
        <topology evidence="1">Multi-pass membrane protein</topology>
    </subcellularLocation>
</comment>
<feature type="coiled-coil region" evidence="5">
    <location>
        <begin position="343"/>
        <end position="370"/>
    </location>
</feature>
<evidence type="ECO:0000313" key="9">
    <source>
        <dbReference type="EMBL" id="TFK55317.1"/>
    </source>
</evidence>
<gene>
    <name evidence="9" type="ORF">OE88DRAFT_1780799</name>
</gene>
<sequence>MQVLSVLPGIPSKFLHRRALARILSTFLCAVAIVLRPVSRFGGQYAFLVLVIKELFFSVQADLAQQVEVTVLNVTGALFGIGASTLAKFIASQFDRHSVYTRLIPAIRLLRRLIPLIVGFLRSRLPRLLLATRITFFVSIWILTNDSNPADNVNLDATDFLWVTLAPAVICLFSSMLLLHWTSAHFGDEVSAAFVTVRNCLSMSLDKAFSNYGAKDTASTGLRQMHKELLQKSISINAAYSEAAFELRIGRLSVKSIKPLIGIIEHLRRELSWGMSFSTANFARLDAPGHHSLDAFKDPILDLGHALLMSMKAVEHLILLGFGHPETADPSGLLQHMSVAAAAQQLLEKRDALRNQLQAISDEVDLEQRTAEHRTPLSRDFFDLCLFVISLLQMAHEMRNALQVTENLMTIYESSSLRLWYPHLSMAWLGVTPRTFILDERTGIPLDNEGPEPDNNLSSAETEEGLAEQGSVTGHYEFSSAPISATIQSEKYSKKSVSARHPRSLLHYLWRTPFVLYIRLRLSKIFRAVQHSNSLRHALKNAAGVALLSLPAFLPGDSPGRRWYTSVHGPWMLITYIWVLETNTGATWRVGYLRISGTIIGAVYAYITWLICKTNPYGMITLVTAADIPITWIIMYTKVSSMGVVMSITLPPIVFARYIDPSQTIPVASLAVIRGLMIGAGIIAALLVAHFAFPRHPRVLFLSNTSRTLSLLSQLYLALSRNLFTEGHVYLRNDKYKTLRLEMEIRSALHRLSILMTAMDDELSLVPKPMRLYREIASNLQKVLDLLTGLRKVRENIPRKETVASVFKERRELVSCVCISLFACEHAFRARQPLPQFLPSARHALEILTSHVDERIKETRHNDPHSMGFSLVYAFAEKEVLKDLVETIEELLSLTRKAFGSSTWLTYVPQGYRSHVSVHDEGSHGWYSTF</sequence>
<dbReference type="GO" id="GO:0016020">
    <property type="term" value="C:membrane"/>
    <property type="evidence" value="ECO:0007669"/>
    <property type="project" value="UniProtKB-SubCell"/>
</dbReference>
<feature type="transmembrane region" description="Helical" evidence="7">
    <location>
        <begin position="128"/>
        <end position="144"/>
    </location>
</feature>
<dbReference type="OrthoDB" id="68611at2759"/>
<evidence type="ECO:0000256" key="5">
    <source>
        <dbReference type="SAM" id="Coils"/>
    </source>
</evidence>
<dbReference type="AlphaFoldDB" id="A0A5C3NEK7"/>
<keyword evidence="5" id="KW-0175">Coiled coil</keyword>
<evidence type="ECO:0000256" key="4">
    <source>
        <dbReference type="ARBA" id="ARBA00023136"/>
    </source>
</evidence>
<organism evidence="9 10">
    <name type="scientific">Heliocybe sulcata</name>
    <dbReference type="NCBI Taxonomy" id="5364"/>
    <lineage>
        <taxon>Eukaryota</taxon>
        <taxon>Fungi</taxon>
        <taxon>Dikarya</taxon>
        <taxon>Basidiomycota</taxon>
        <taxon>Agaricomycotina</taxon>
        <taxon>Agaricomycetes</taxon>
        <taxon>Gloeophyllales</taxon>
        <taxon>Gloeophyllaceae</taxon>
        <taxon>Heliocybe</taxon>
    </lineage>
</organism>
<feature type="transmembrane region" description="Helical" evidence="7">
    <location>
        <begin position="671"/>
        <end position="693"/>
    </location>
</feature>
<feature type="transmembrane region" description="Helical" evidence="7">
    <location>
        <begin position="71"/>
        <end position="91"/>
    </location>
</feature>
<dbReference type="InterPro" id="IPR049453">
    <property type="entry name" value="Memb_transporter_dom"/>
</dbReference>
<feature type="region of interest" description="Disordered" evidence="6">
    <location>
        <begin position="443"/>
        <end position="466"/>
    </location>
</feature>
<evidence type="ECO:0000256" key="1">
    <source>
        <dbReference type="ARBA" id="ARBA00004141"/>
    </source>
</evidence>
<dbReference type="Pfam" id="PF13515">
    <property type="entry name" value="FUSC_2"/>
    <property type="match status" value="1"/>
</dbReference>
<feature type="domain" description="Integral membrane bound transporter" evidence="8">
    <location>
        <begin position="565"/>
        <end position="688"/>
    </location>
</feature>
<keyword evidence="2 7" id="KW-0812">Transmembrane</keyword>
<evidence type="ECO:0000256" key="7">
    <source>
        <dbReference type="SAM" id="Phobius"/>
    </source>
</evidence>
<feature type="transmembrane region" description="Helical" evidence="7">
    <location>
        <begin position="592"/>
        <end position="611"/>
    </location>
</feature>
<keyword evidence="3 7" id="KW-1133">Transmembrane helix</keyword>
<feature type="transmembrane region" description="Helical" evidence="7">
    <location>
        <begin position="642"/>
        <end position="659"/>
    </location>
</feature>
<feature type="transmembrane region" description="Helical" evidence="7">
    <location>
        <begin position="20"/>
        <end position="39"/>
    </location>
</feature>
<feature type="transmembrane region" description="Helical" evidence="7">
    <location>
        <begin position="160"/>
        <end position="179"/>
    </location>
</feature>
<dbReference type="Proteomes" id="UP000305948">
    <property type="component" value="Unassembled WGS sequence"/>
</dbReference>
<evidence type="ECO:0000256" key="6">
    <source>
        <dbReference type="SAM" id="MobiDB-lite"/>
    </source>
</evidence>
<dbReference type="EMBL" id="ML213505">
    <property type="protein sequence ID" value="TFK55317.1"/>
    <property type="molecule type" value="Genomic_DNA"/>
</dbReference>
<name>A0A5C3NEK7_9AGAM</name>
<protein>
    <recommendedName>
        <fullName evidence="8">Integral membrane bound transporter domain-containing protein</fullName>
    </recommendedName>
</protein>
<evidence type="ECO:0000259" key="8">
    <source>
        <dbReference type="Pfam" id="PF13515"/>
    </source>
</evidence>
<dbReference type="PANTHER" id="PTHR47804:SF3">
    <property type="entry name" value="PROTEIN BRE4"/>
    <property type="match status" value="1"/>
</dbReference>
<keyword evidence="10" id="KW-1185">Reference proteome</keyword>
<evidence type="ECO:0000256" key="3">
    <source>
        <dbReference type="ARBA" id="ARBA00022989"/>
    </source>
</evidence>